<name>A0ACD3A8L7_9AGAR</name>
<evidence type="ECO:0000313" key="2">
    <source>
        <dbReference type="Proteomes" id="UP000308600"/>
    </source>
</evidence>
<evidence type="ECO:0000313" key="1">
    <source>
        <dbReference type="EMBL" id="TFK61986.1"/>
    </source>
</evidence>
<keyword evidence="2" id="KW-1185">Reference proteome</keyword>
<dbReference type="Proteomes" id="UP000308600">
    <property type="component" value="Unassembled WGS sequence"/>
</dbReference>
<sequence length="474" mass="53250">MDSNLQFPKPAVLKISANVLESILALLTDKSNPLSVSHVCKTWREVALALPALWSTLILNKDIYSVSSSLARITTFIARSGSHPLNLDFTYNFTNSTGGKVLRKTLELVLPLAERWRYFYLSTNSDHSIQFLYSQIQDLAVPLLKHFSVDVIKATGYETFLSLPPAAVSKTEIFLGGAPLLTTFRGLGNTPSCFQPDLSNITSLYLRDLPSNVLTLGYFRTIFSLPDLECLSLHGAVPSSLANAKPSQCRPAIITRRLKHLHFALKHPNAFHVFLYTVASSLESLFLVDATIPGDCEGFATKYSRNVIQLRFLRCNIKMANVLDFAGFLTMFPRVRFLTMKGGQFPVLVSQLLLAPVEKDKAPDMLSSMWVGKMVTLPDLLTLTCEHPEPVDLSVAEGLNTAKWRDGLLINPTRQQLKKIEVEQKLPEAAWDQEWRFPPDPLEYDKRLYIQERFQGLLERFLSGSIGHARFDLF</sequence>
<dbReference type="EMBL" id="ML208615">
    <property type="protein sequence ID" value="TFK61986.1"/>
    <property type="molecule type" value="Genomic_DNA"/>
</dbReference>
<proteinExistence type="predicted"/>
<organism evidence="1 2">
    <name type="scientific">Pluteus cervinus</name>
    <dbReference type="NCBI Taxonomy" id="181527"/>
    <lineage>
        <taxon>Eukaryota</taxon>
        <taxon>Fungi</taxon>
        <taxon>Dikarya</taxon>
        <taxon>Basidiomycota</taxon>
        <taxon>Agaricomycotina</taxon>
        <taxon>Agaricomycetes</taxon>
        <taxon>Agaricomycetidae</taxon>
        <taxon>Agaricales</taxon>
        <taxon>Pluteineae</taxon>
        <taxon>Pluteaceae</taxon>
        <taxon>Pluteus</taxon>
    </lineage>
</organism>
<reference evidence="1 2" key="1">
    <citation type="journal article" date="2019" name="Nat. Ecol. Evol.">
        <title>Megaphylogeny resolves global patterns of mushroom evolution.</title>
        <authorList>
            <person name="Varga T."/>
            <person name="Krizsan K."/>
            <person name="Foldi C."/>
            <person name="Dima B."/>
            <person name="Sanchez-Garcia M."/>
            <person name="Sanchez-Ramirez S."/>
            <person name="Szollosi G.J."/>
            <person name="Szarkandi J.G."/>
            <person name="Papp V."/>
            <person name="Albert L."/>
            <person name="Andreopoulos W."/>
            <person name="Angelini C."/>
            <person name="Antonin V."/>
            <person name="Barry K.W."/>
            <person name="Bougher N.L."/>
            <person name="Buchanan P."/>
            <person name="Buyck B."/>
            <person name="Bense V."/>
            <person name="Catcheside P."/>
            <person name="Chovatia M."/>
            <person name="Cooper J."/>
            <person name="Damon W."/>
            <person name="Desjardin D."/>
            <person name="Finy P."/>
            <person name="Geml J."/>
            <person name="Haridas S."/>
            <person name="Hughes K."/>
            <person name="Justo A."/>
            <person name="Karasinski D."/>
            <person name="Kautmanova I."/>
            <person name="Kiss B."/>
            <person name="Kocsube S."/>
            <person name="Kotiranta H."/>
            <person name="LaButti K.M."/>
            <person name="Lechner B.E."/>
            <person name="Liimatainen K."/>
            <person name="Lipzen A."/>
            <person name="Lukacs Z."/>
            <person name="Mihaltcheva S."/>
            <person name="Morgado L.N."/>
            <person name="Niskanen T."/>
            <person name="Noordeloos M.E."/>
            <person name="Ohm R.A."/>
            <person name="Ortiz-Santana B."/>
            <person name="Ovrebo C."/>
            <person name="Racz N."/>
            <person name="Riley R."/>
            <person name="Savchenko A."/>
            <person name="Shiryaev A."/>
            <person name="Soop K."/>
            <person name="Spirin V."/>
            <person name="Szebenyi C."/>
            <person name="Tomsovsky M."/>
            <person name="Tulloss R.E."/>
            <person name="Uehling J."/>
            <person name="Grigoriev I.V."/>
            <person name="Vagvolgyi C."/>
            <person name="Papp T."/>
            <person name="Martin F.M."/>
            <person name="Miettinen O."/>
            <person name="Hibbett D.S."/>
            <person name="Nagy L.G."/>
        </authorList>
    </citation>
    <scope>NUCLEOTIDE SEQUENCE [LARGE SCALE GENOMIC DNA]</scope>
    <source>
        <strain evidence="1 2">NL-1719</strain>
    </source>
</reference>
<protein>
    <submittedName>
        <fullName evidence="1">Uncharacterized protein</fullName>
    </submittedName>
</protein>
<accession>A0ACD3A8L7</accession>
<gene>
    <name evidence="1" type="ORF">BDN72DRAFT_849167</name>
</gene>